<dbReference type="EMBL" id="JALJOU010000014">
    <property type="protein sequence ID" value="KAK9839775.1"/>
    <property type="molecule type" value="Genomic_DNA"/>
</dbReference>
<comment type="caution">
    <text evidence="3">The sequence shown here is derived from an EMBL/GenBank/DDBJ whole genome shotgun (WGS) entry which is preliminary data.</text>
</comment>
<gene>
    <name evidence="3" type="ORF">WJX81_000496</name>
</gene>
<evidence type="ECO:0000313" key="4">
    <source>
        <dbReference type="Proteomes" id="UP001445335"/>
    </source>
</evidence>
<dbReference type="CDD" id="cd16118">
    <property type="entry name" value="UBX2_UBXN9"/>
    <property type="match status" value="1"/>
</dbReference>
<protein>
    <recommendedName>
        <fullName evidence="2">TUG ubiquitin-like domain-containing protein</fullName>
    </recommendedName>
</protein>
<accession>A0AAW1S094</accession>
<evidence type="ECO:0000259" key="2">
    <source>
        <dbReference type="Pfam" id="PF11470"/>
    </source>
</evidence>
<sequence length="295" mass="30499">MQPLAAIVQQLCTSLPGVDPAACQLLFEKKPLDLSTPARLSNLPAGAKVELRTELAPTATAASDLLGLGRQVHVFTREAAEAAEAEERAAGEASAPSDDFYEFTAEDWARVAAGRARAAAAAEGASLRTAALRERDERVAASRHGPAPVRVHLPGGLVLQASFGALETLGALRQLVARCLAPGVRSWTLYTAPPKQVLADWGVSMYKAGLVPAANVHLGLGAPHGGTRLLRPEVAALLGPPPPARGFARRQAPDAGQERSERTVAGGNFRAGGASGTSNGKAGGGKAPKWLKLGK</sequence>
<proteinExistence type="predicted"/>
<reference evidence="3 4" key="1">
    <citation type="journal article" date="2024" name="Nat. Commun.">
        <title>Phylogenomics reveals the evolutionary origins of lichenization in chlorophyte algae.</title>
        <authorList>
            <person name="Puginier C."/>
            <person name="Libourel C."/>
            <person name="Otte J."/>
            <person name="Skaloud P."/>
            <person name="Haon M."/>
            <person name="Grisel S."/>
            <person name="Petersen M."/>
            <person name="Berrin J.G."/>
            <person name="Delaux P.M."/>
            <person name="Dal Grande F."/>
            <person name="Keller J."/>
        </authorList>
    </citation>
    <scope>NUCLEOTIDE SEQUENCE [LARGE SCALE GENOMIC DNA]</scope>
    <source>
        <strain evidence="3 4">SAG 245.80</strain>
    </source>
</reference>
<dbReference type="PANTHER" id="PTHR46467:SF1">
    <property type="entry name" value="TETHER CONTAINING UBX DOMAIN FOR GLUT4"/>
    <property type="match status" value="1"/>
</dbReference>
<feature type="region of interest" description="Disordered" evidence="1">
    <location>
        <begin position="240"/>
        <end position="295"/>
    </location>
</feature>
<evidence type="ECO:0000313" key="3">
    <source>
        <dbReference type="EMBL" id="KAK9839775.1"/>
    </source>
</evidence>
<dbReference type="InterPro" id="IPR029071">
    <property type="entry name" value="Ubiquitin-like_domsf"/>
</dbReference>
<organism evidence="3 4">
    <name type="scientific">Elliptochloris bilobata</name>
    <dbReference type="NCBI Taxonomy" id="381761"/>
    <lineage>
        <taxon>Eukaryota</taxon>
        <taxon>Viridiplantae</taxon>
        <taxon>Chlorophyta</taxon>
        <taxon>core chlorophytes</taxon>
        <taxon>Trebouxiophyceae</taxon>
        <taxon>Trebouxiophyceae incertae sedis</taxon>
        <taxon>Elliptochloris clade</taxon>
        <taxon>Elliptochloris</taxon>
    </lineage>
</organism>
<dbReference type="GO" id="GO:0005634">
    <property type="term" value="C:nucleus"/>
    <property type="evidence" value="ECO:0007669"/>
    <property type="project" value="TreeGrafter"/>
</dbReference>
<feature type="domain" description="TUG ubiquitin-like" evidence="2">
    <location>
        <begin position="2"/>
        <end position="51"/>
    </location>
</feature>
<name>A0AAW1S094_9CHLO</name>
<dbReference type="AlphaFoldDB" id="A0AAW1S094"/>
<evidence type="ECO:0000256" key="1">
    <source>
        <dbReference type="SAM" id="MobiDB-lite"/>
    </source>
</evidence>
<dbReference type="PANTHER" id="PTHR46467">
    <property type="entry name" value="TETHER CONTAINING UBX DOMAIN FOR GLUT4"/>
    <property type="match status" value="1"/>
</dbReference>
<dbReference type="GO" id="GO:0012506">
    <property type="term" value="C:vesicle membrane"/>
    <property type="evidence" value="ECO:0007669"/>
    <property type="project" value="TreeGrafter"/>
</dbReference>
<dbReference type="Pfam" id="PF11470">
    <property type="entry name" value="TUG-UBL1"/>
    <property type="match status" value="1"/>
</dbReference>
<feature type="compositionally biased region" description="Gly residues" evidence="1">
    <location>
        <begin position="269"/>
        <end position="286"/>
    </location>
</feature>
<dbReference type="InterPro" id="IPR021569">
    <property type="entry name" value="TUG-UBL1"/>
</dbReference>
<dbReference type="Proteomes" id="UP001445335">
    <property type="component" value="Unassembled WGS sequence"/>
</dbReference>
<dbReference type="GO" id="GO:0005737">
    <property type="term" value="C:cytoplasm"/>
    <property type="evidence" value="ECO:0007669"/>
    <property type="project" value="TreeGrafter"/>
</dbReference>
<dbReference type="Gene3D" id="3.10.20.90">
    <property type="entry name" value="Phosphatidylinositol 3-kinase Catalytic Subunit, Chain A, domain 1"/>
    <property type="match status" value="2"/>
</dbReference>
<dbReference type="SUPFAM" id="SSF54236">
    <property type="entry name" value="Ubiquitin-like"/>
    <property type="match status" value="2"/>
</dbReference>
<dbReference type="GO" id="GO:0006886">
    <property type="term" value="P:intracellular protein transport"/>
    <property type="evidence" value="ECO:0007669"/>
    <property type="project" value="TreeGrafter"/>
</dbReference>
<keyword evidence="4" id="KW-1185">Reference proteome</keyword>